<keyword evidence="12" id="KW-1185">Reference proteome</keyword>
<gene>
    <name evidence="11" type="ORF">WR25_15482</name>
</gene>
<protein>
    <recommendedName>
        <fullName evidence="8">tRNA (guanine-N(7)-)-methyltransferase non-catalytic subunit</fullName>
    </recommendedName>
    <alternativeName>
        <fullName evidence="8">WD repeat-containing protein 4 homolog</fullName>
    </alternativeName>
</protein>
<keyword evidence="2 8" id="KW-0853">WD repeat</keyword>
<dbReference type="SMART" id="SM00320">
    <property type="entry name" value="WD40"/>
    <property type="match status" value="2"/>
</dbReference>
<dbReference type="GO" id="GO:0106004">
    <property type="term" value="P:tRNA (guanine-N7)-methylation"/>
    <property type="evidence" value="ECO:0007669"/>
    <property type="project" value="UniProtKB-UniRule"/>
</dbReference>
<name>A0A2A2J3I9_9BILA</name>
<comment type="caution">
    <text evidence="11">The sequence shown here is derived from an EMBL/GenBank/DDBJ whole genome shotgun (WGS) entry which is preliminary data.</text>
</comment>
<evidence type="ECO:0000256" key="5">
    <source>
        <dbReference type="ARBA" id="ARBA00023242"/>
    </source>
</evidence>
<dbReference type="PROSITE" id="PS50082">
    <property type="entry name" value="WD_REPEATS_2"/>
    <property type="match status" value="1"/>
</dbReference>
<evidence type="ECO:0000256" key="3">
    <source>
        <dbReference type="ARBA" id="ARBA00022694"/>
    </source>
</evidence>
<evidence type="ECO:0000256" key="10">
    <source>
        <dbReference type="SAM" id="MobiDB-lite"/>
    </source>
</evidence>
<feature type="region of interest" description="Disordered" evidence="10">
    <location>
        <begin position="375"/>
        <end position="407"/>
    </location>
</feature>
<dbReference type="GO" id="GO:0005829">
    <property type="term" value="C:cytosol"/>
    <property type="evidence" value="ECO:0007669"/>
    <property type="project" value="TreeGrafter"/>
</dbReference>
<reference evidence="11 12" key="1">
    <citation type="journal article" date="2017" name="Curr. Biol.">
        <title>Genome architecture and evolution of a unichromosomal asexual nematode.</title>
        <authorList>
            <person name="Fradin H."/>
            <person name="Zegar C."/>
            <person name="Gutwein M."/>
            <person name="Lucas J."/>
            <person name="Kovtun M."/>
            <person name="Corcoran D."/>
            <person name="Baugh L.R."/>
            <person name="Kiontke K."/>
            <person name="Gunsalus K."/>
            <person name="Fitch D.H."/>
            <person name="Piano F."/>
        </authorList>
    </citation>
    <scope>NUCLEOTIDE SEQUENCE [LARGE SCALE GENOMIC DNA]</scope>
    <source>
        <strain evidence="11">PF1309</strain>
    </source>
</reference>
<sequence>MALLLPLDDKSGYVFCKQFGFFCKSLVQAATSDDDGIIDMKAITEAVPSDKEQQQNDNPREKIVFEALCCALSWRKEFVAVALSSKFIIVFKAADRTVIRAFRISRFPTVILFDKDDEHVIVSDRAGHVTRYLAMKSPEKVEQRREITGELTNYEGEPLSGTFSMILDLVLSPDGRKLAMADRDEKIRVSRYPQCFVIENFCLGHTEFVSTMAVHENRLFSSGGDATIKEWDYQTGQLLRESAPLKLAAQKEVKPIRKIFLFSLNGKLHLAAFSYEMKAIFVVDEGNLATIAEIPLDDVPLHAAHFEGPIFQIIARSGIYRICCETRSVEKIETCAQLLELLKDAAEPMPITYKNVAYNNAEQYFERKRTKFEEIAKGDRTRKGKKKNSNGKQDAQGMDESAESVQA</sequence>
<dbReference type="AlphaFoldDB" id="A0A2A2J3I9"/>
<dbReference type="InterPro" id="IPR015943">
    <property type="entry name" value="WD40/YVTN_repeat-like_dom_sf"/>
</dbReference>
<proteinExistence type="inferred from homology"/>
<evidence type="ECO:0000256" key="7">
    <source>
        <dbReference type="ARBA" id="ARBA00093542"/>
    </source>
</evidence>
<comment type="subcellular location">
    <subcellularLocation>
        <location evidence="1 8">Nucleus</location>
    </subcellularLocation>
</comment>
<organism evidence="11 12">
    <name type="scientific">Diploscapter pachys</name>
    <dbReference type="NCBI Taxonomy" id="2018661"/>
    <lineage>
        <taxon>Eukaryota</taxon>
        <taxon>Metazoa</taxon>
        <taxon>Ecdysozoa</taxon>
        <taxon>Nematoda</taxon>
        <taxon>Chromadorea</taxon>
        <taxon>Rhabditida</taxon>
        <taxon>Rhabditina</taxon>
        <taxon>Rhabditomorpha</taxon>
        <taxon>Rhabditoidea</taxon>
        <taxon>Rhabditidae</taxon>
        <taxon>Diploscapter</taxon>
    </lineage>
</organism>
<keyword evidence="3 8" id="KW-0819">tRNA processing</keyword>
<dbReference type="Gene3D" id="2.130.10.10">
    <property type="entry name" value="YVTN repeat-like/Quinoprotein amine dehydrogenase"/>
    <property type="match status" value="1"/>
</dbReference>
<feature type="repeat" description="WD" evidence="9">
    <location>
        <begin position="202"/>
        <end position="241"/>
    </location>
</feature>
<dbReference type="Proteomes" id="UP000218231">
    <property type="component" value="Unassembled WGS sequence"/>
</dbReference>
<dbReference type="InterPro" id="IPR036322">
    <property type="entry name" value="WD40_repeat_dom_sf"/>
</dbReference>
<dbReference type="EMBL" id="LIAE01010705">
    <property type="protein sequence ID" value="PAV56370.1"/>
    <property type="molecule type" value="Genomic_DNA"/>
</dbReference>
<dbReference type="OrthoDB" id="371245at2759"/>
<comment type="pathway">
    <text evidence="8">tRNA modification; N(7)-methylguanine-tRNA biosynthesis.</text>
</comment>
<evidence type="ECO:0000313" key="11">
    <source>
        <dbReference type="EMBL" id="PAV56370.1"/>
    </source>
</evidence>
<dbReference type="InterPro" id="IPR001680">
    <property type="entry name" value="WD40_rpt"/>
</dbReference>
<evidence type="ECO:0000256" key="2">
    <source>
        <dbReference type="ARBA" id="ARBA00022574"/>
    </source>
</evidence>
<comment type="subunit">
    <text evidence="7">Forms a heterodimer with the catalytic subunit Mettl1. Interacts with mei-P26 and weakly interacts with bgcn; required for the function or formation of the mei-P26-bgcn-bam-sxl complex. Interacts with nanos; may be involved in mei-P26-dependent derepression of the BMP signaling pathway. Interacts with Myc; the interaction may be mediated by mei-P26 and may be involved in the regulation of ribosome biogenesis.</text>
</comment>
<dbReference type="STRING" id="2018661.A0A2A2J3I9"/>
<dbReference type="HAMAP" id="MF_03056">
    <property type="entry name" value="TRM82"/>
    <property type="match status" value="1"/>
</dbReference>
<keyword evidence="4 8" id="KW-0677">Repeat</keyword>
<evidence type="ECO:0000256" key="9">
    <source>
        <dbReference type="PROSITE-ProRule" id="PRU00221"/>
    </source>
</evidence>
<dbReference type="PANTHER" id="PTHR16288">
    <property type="entry name" value="WD40 REPEAT PROTEIN 4"/>
    <property type="match status" value="1"/>
</dbReference>
<dbReference type="GO" id="GO:0043527">
    <property type="term" value="C:tRNA methyltransferase complex"/>
    <property type="evidence" value="ECO:0007669"/>
    <property type="project" value="TreeGrafter"/>
</dbReference>
<evidence type="ECO:0000256" key="4">
    <source>
        <dbReference type="ARBA" id="ARBA00022737"/>
    </source>
</evidence>
<comment type="function">
    <text evidence="6">Required for the Mettl1-dependent formation of N(7)-methylguanine at position 46 (m7G46) in tRNA. In the Mettl1-wuho methyltransferase complex, it is required to stabilize and induce conformational changes of the catalytic subunit. Required for binding of nanos mRNA and repression of translation by the mei-P26-bgcn-bam-sxl complex. May cooperate with mei-P26 and nanos to derepress the BMP signaling pathway. May cooperate with mei-P26 to suppress expression of a subset of microRNAs. May cooperate with mei-P26 to regulate bam expression levels in germline cells during gametogenesis. Required to promote mitosis to meiosis transition during gametogenesis. May regulate germline cell division in part by regulating ribosome biogenesis.</text>
</comment>
<dbReference type="GO" id="GO:0005634">
    <property type="term" value="C:nucleus"/>
    <property type="evidence" value="ECO:0007669"/>
    <property type="project" value="UniProtKB-SubCell"/>
</dbReference>
<evidence type="ECO:0000256" key="8">
    <source>
        <dbReference type="HAMAP-Rule" id="MF_03056"/>
    </source>
</evidence>
<dbReference type="PANTHER" id="PTHR16288:SF0">
    <property type="entry name" value="TRNA (GUANINE-N(7)-)-METHYLTRANSFERASE NON-CATALYTIC SUBUNIT WDR4"/>
    <property type="match status" value="1"/>
</dbReference>
<evidence type="ECO:0000313" key="12">
    <source>
        <dbReference type="Proteomes" id="UP000218231"/>
    </source>
</evidence>
<evidence type="ECO:0000256" key="1">
    <source>
        <dbReference type="ARBA" id="ARBA00004123"/>
    </source>
</evidence>
<keyword evidence="5 8" id="KW-0539">Nucleus</keyword>
<evidence type="ECO:0000256" key="6">
    <source>
        <dbReference type="ARBA" id="ARBA00093337"/>
    </source>
</evidence>
<accession>A0A2A2J3I9</accession>
<comment type="similarity">
    <text evidence="8">Belongs to the WD repeat TRM82 family.</text>
</comment>
<dbReference type="InterPro" id="IPR028884">
    <property type="entry name" value="Trm82"/>
</dbReference>
<comment type="function">
    <text evidence="8">Required for the formation of N(7)-methylguanine at position 46 (m7G46) in tRNA. In the complex, it is required to stabilize and induce conformational changes of the catalytic subunit.</text>
</comment>
<dbReference type="SUPFAM" id="SSF50978">
    <property type="entry name" value="WD40 repeat-like"/>
    <property type="match status" value="1"/>
</dbReference>
<dbReference type="UniPathway" id="UPA00989"/>